<accession>A0A0S8JSB9</accession>
<dbReference type="Gene3D" id="2.60.120.260">
    <property type="entry name" value="Galactose-binding domain-like"/>
    <property type="match status" value="1"/>
</dbReference>
<feature type="domain" description="Xaa-Pro dipeptidyl-peptidase C-terminal" evidence="1">
    <location>
        <begin position="11"/>
        <end position="53"/>
    </location>
</feature>
<evidence type="ECO:0000259" key="1">
    <source>
        <dbReference type="Pfam" id="PF08530"/>
    </source>
</evidence>
<sequence>PFNNMGLPFHTHSAEDTQPIPEDEIIKLAFDMMPTANVFNKGHRIRVTITCANAGWDELPSEEPATITLMRNARYPSRIQIPVSKSLGH</sequence>
<organism evidence="2 3">
    <name type="scientific">candidate division WOR_3 bacterium SM1_77</name>
    <dbReference type="NCBI Taxonomy" id="1703778"/>
    <lineage>
        <taxon>Bacteria</taxon>
        <taxon>Bacteria division WOR-3</taxon>
    </lineage>
</organism>
<gene>
    <name evidence="2" type="ORF">AMJ74_06355</name>
</gene>
<dbReference type="EMBL" id="LJVE01000141">
    <property type="protein sequence ID" value="KPL12689.1"/>
    <property type="molecule type" value="Genomic_DNA"/>
</dbReference>
<dbReference type="PATRIC" id="fig|1703778.3.peg.1120"/>
<dbReference type="SUPFAM" id="SSF49785">
    <property type="entry name" value="Galactose-binding domain-like"/>
    <property type="match status" value="1"/>
</dbReference>
<dbReference type="AlphaFoldDB" id="A0A0S8JSB9"/>
<dbReference type="GO" id="GO:0008239">
    <property type="term" value="F:dipeptidyl-peptidase activity"/>
    <property type="evidence" value="ECO:0007669"/>
    <property type="project" value="InterPro"/>
</dbReference>
<proteinExistence type="predicted"/>
<dbReference type="InterPro" id="IPR013736">
    <property type="entry name" value="Xaa-Pro_dipept_C"/>
</dbReference>
<protein>
    <recommendedName>
        <fullName evidence="1">Xaa-Pro dipeptidyl-peptidase C-terminal domain-containing protein</fullName>
    </recommendedName>
</protein>
<comment type="caution">
    <text evidence="2">The sequence shown here is derived from an EMBL/GenBank/DDBJ whole genome shotgun (WGS) entry which is preliminary data.</text>
</comment>
<dbReference type="Pfam" id="PF08530">
    <property type="entry name" value="PepX_C"/>
    <property type="match status" value="1"/>
</dbReference>
<evidence type="ECO:0000313" key="2">
    <source>
        <dbReference type="EMBL" id="KPL12689.1"/>
    </source>
</evidence>
<dbReference type="Proteomes" id="UP000050975">
    <property type="component" value="Unassembled WGS sequence"/>
</dbReference>
<name>A0A0S8JSB9_UNCW3</name>
<reference evidence="2 3" key="1">
    <citation type="journal article" date="2015" name="Microbiome">
        <title>Genomic resolution of linkages in carbon, nitrogen, and sulfur cycling among widespread estuary sediment bacteria.</title>
        <authorList>
            <person name="Baker B.J."/>
            <person name="Lazar C.S."/>
            <person name="Teske A.P."/>
            <person name="Dick G.J."/>
        </authorList>
    </citation>
    <scope>NUCLEOTIDE SEQUENCE [LARGE SCALE GENOMIC DNA]</scope>
    <source>
        <strain evidence="2">SM1_77</strain>
    </source>
</reference>
<evidence type="ECO:0000313" key="3">
    <source>
        <dbReference type="Proteomes" id="UP000050975"/>
    </source>
</evidence>
<feature type="non-terminal residue" evidence="2">
    <location>
        <position position="1"/>
    </location>
</feature>
<dbReference type="InterPro" id="IPR008979">
    <property type="entry name" value="Galactose-bd-like_sf"/>
</dbReference>